<dbReference type="EMBL" id="JBDFQZ010000009">
    <property type="protein sequence ID" value="KAK9691133.1"/>
    <property type="molecule type" value="Genomic_DNA"/>
</dbReference>
<comment type="subcellular location">
    <subcellularLocation>
        <location evidence="1">Cell membrane</location>
        <topology evidence="1">Single-pass membrane protein</topology>
    </subcellularLocation>
    <subcellularLocation>
        <location evidence="2">Membrane</location>
        <topology evidence="2">Single-pass type I membrane protein</topology>
    </subcellularLocation>
</comment>
<evidence type="ECO:0000256" key="14">
    <source>
        <dbReference type="ARBA" id="ARBA00022777"/>
    </source>
</evidence>
<dbReference type="Pfam" id="PF23598">
    <property type="entry name" value="LRR_14"/>
    <property type="match status" value="1"/>
</dbReference>
<dbReference type="InterPro" id="IPR001611">
    <property type="entry name" value="Leu-rich_rpt"/>
</dbReference>
<keyword evidence="9" id="KW-0808">Transferase</keyword>
<name>A0AAW1IN76_SAPOF</name>
<evidence type="ECO:0000256" key="12">
    <source>
        <dbReference type="ARBA" id="ARBA00022737"/>
    </source>
</evidence>
<evidence type="ECO:0000256" key="22">
    <source>
        <dbReference type="PROSITE-ProRule" id="PRU10141"/>
    </source>
</evidence>
<evidence type="ECO:0000256" key="18">
    <source>
        <dbReference type="ARBA" id="ARBA00023170"/>
    </source>
</evidence>
<evidence type="ECO:0000256" key="6">
    <source>
        <dbReference type="ARBA" id="ARBA00022527"/>
    </source>
</evidence>
<keyword evidence="13 22" id="KW-0547">Nucleotide-binding</keyword>
<keyword evidence="14" id="KW-0418">Kinase</keyword>
<evidence type="ECO:0000256" key="13">
    <source>
        <dbReference type="ARBA" id="ARBA00022741"/>
    </source>
</evidence>
<dbReference type="Pfam" id="PF08263">
    <property type="entry name" value="LRRNT_2"/>
    <property type="match status" value="1"/>
</dbReference>
<keyword evidence="8" id="KW-0433">Leucine-rich repeat</keyword>
<dbReference type="FunFam" id="3.80.10.10:FF:000101">
    <property type="entry name" value="LRR receptor-like serine/threonine-protein kinase ERECTA"/>
    <property type="match status" value="1"/>
</dbReference>
<keyword evidence="27" id="KW-1185">Reference proteome</keyword>
<keyword evidence="12" id="KW-0677">Repeat</keyword>
<evidence type="ECO:0000256" key="1">
    <source>
        <dbReference type="ARBA" id="ARBA00004162"/>
    </source>
</evidence>
<dbReference type="SMART" id="SM00220">
    <property type="entry name" value="S_TKc"/>
    <property type="match status" value="1"/>
</dbReference>
<dbReference type="InterPro" id="IPR011009">
    <property type="entry name" value="Kinase-like_dom_sf"/>
</dbReference>
<feature type="binding site" evidence="22">
    <location>
        <position position="726"/>
    </location>
    <ligand>
        <name>ATP</name>
        <dbReference type="ChEBI" id="CHEBI:30616"/>
    </ligand>
</feature>
<keyword evidence="11 24" id="KW-0732">Signal</keyword>
<dbReference type="FunFam" id="1.10.510.10:FF:000358">
    <property type="entry name" value="Putative leucine-rich repeat receptor-like serine/threonine-protein kinase"/>
    <property type="match status" value="1"/>
</dbReference>
<accession>A0AAW1IN76</accession>
<comment type="catalytic activity">
    <reaction evidence="20">
        <text>L-threonyl-[protein] + ATP = O-phospho-L-threonyl-[protein] + ADP + H(+)</text>
        <dbReference type="Rhea" id="RHEA:46608"/>
        <dbReference type="Rhea" id="RHEA-COMP:11060"/>
        <dbReference type="Rhea" id="RHEA-COMP:11605"/>
        <dbReference type="ChEBI" id="CHEBI:15378"/>
        <dbReference type="ChEBI" id="CHEBI:30013"/>
        <dbReference type="ChEBI" id="CHEBI:30616"/>
        <dbReference type="ChEBI" id="CHEBI:61977"/>
        <dbReference type="ChEBI" id="CHEBI:456216"/>
        <dbReference type="EC" id="2.7.11.1"/>
    </reaction>
</comment>
<dbReference type="InterPro" id="IPR001245">
    <property type="entry name" value="Ser-Thr/Tyr_kinase_cat_dom"/>
</dbReference>
<dbReference type="Pfam" id="PF07714">
    <property type="entry name" value="PK_Tyr_Ser-Thr"/>
    <property type="match status" value="1"/>
</dbReference>
<dbReference type="Gene3D" id="3.80.10.10">
    <property type="entry name" value="Ribonuclease Inhibitor"/>
    <property type="match status" value="4"/>
</dbReference>
<evidence type="ECO:0000256" key="9">
    <source>
        <dbReference type="ARBA" id="ARBA00022679"/>
    </source>
</evidence>
<dbReference type="InterPro" id="IPR000719">
    <property type="entry name" value="Prot_kinase_dom"/>
</dbReference>
<dbReference type="EC" id="2.7.11.1" evidence="4"/>
<dbReference type="InterPro" id="IPR055414">
    <property type="entry name" value="LRR_R13L4/SHOC2-like"/>
</dbReference>
<dbReference type="Gene3D" id="1.10.510.10">
    <property type="entry name" value="Transferase(Phosphotransferase) domain 1"/>
    <property type="match status" value="1"/>
</dbReference>
<reference evidence="26" key="1">
    <citation type="submission" date="2024-03" db="EMBL/GenBank/DDBJ databases">
        <title>WGS assembly of Saponaria officinalis var. Norfolk2.</title>
        <authorList>
            <person name="Jenkins J."/>
            <person name="Shu S."/>
            <person name="Grimwood J."/>
            <person name="Barry K."/>
            <person name="Goodstein D."/>
            <person name="Schmutz J."/>
            <person name="Leebens-Mack J."/>
            <person name="Osbourn A."/>
        </authorList>
    </citation>
    <scope>NUCLEOTIDE SEQUENCE [LARGE SCALE GENOMIC DNA]</scope>
    <source>
        <strain evidence="26">JIC</strain>
    </source>
</reference>
<dbReference type="FunFam" id="3.80.10.10:FF:000288">
    <property type="entry name" value="LRR receptor-like serine/threonine-protein kinase EFR"/>
    <property type="match status" value="1"/>
</dbReference>
<evidence type="ECO:0000256" key="7">
    <source>
        <dbReference type="ARBA" id="ARBA00022553"/>
    </source>
</evidence>
<evidence type="ECO:0000256" key="23">
    <source>
        <dbReference type="SAM" id="Phobius"/>
    </source>
</evidence>
<dbReference type="PANTHER" id="PTHR27000:SF777">
    <property type="entry name" value="PROTEIN KINASE DOMAIN-CONTAINING PROTEIN"/>
    <property type="match status" value="1"/>
</dbReference>
<evidence type="ECO:0000256" key="5">
    <source>
        <dbReference type="ARBA" id="ARBA00022475"/>
    </source>
</evidence>
<dbReference type="PROSITE" id="PS00107">
    <property type="entry name" value="PROTEIN_KINASE_ATP"/>
    <property type="match status" value="1"/>
</dbReference>
<evidence type="ECO:0000259" key="25">
    <source>
        <dbReference type="PROSITE" id="PS50011"/>
    </source>
</evidence>
<dbReference type="InterPro" id="IPR017441">
    <property type="entry name" value="Protein_kinase_ATP_BS"/>
</dbReference>
<keyword evidence="15 22" id="KW-0067">ATP-binding</keyword>
<organism evidence="26 27">
    <name type="scientific">Saponaria officinalis</name>
    <name type="common">Common soapwort</name>
    <name type="synonym">Lychnis saponaria</name>
    <dbReference type="NCBI Taxonomy" id="3572"/>
    <lineage>
        <taxon>Eukaryota</taxon>
        <taxon>Viridiplantae</taxon>
        <taxon>Streptophyta</taxon>
        <taxon>Embryophyta</taxon>
        <taxon>Tracheophyta</taxon>
        <taxon>Spermatophyta</taxon>
        <taxon>Magnoliopsida</taxon>
        <taxon>eudicotyledons</taxon>
        <taxon>Gunneridae</taxon>
        <taxon>Pentapetalae</taxon>
        <taxon>Caryophyllales</taxon>
        <taxon>Caryophyllaceae</taxon>
        <taxon>Caryophylleae</taxon>
        <taxon>Saponaria</taxon>
    </lineage>
</organism>
<dbReference type="PROSITE" id="PS51450">
    <property type="entry name" value="LRR"/>
    <property type="match status" value="1"/>
</dbReference>
<dbReference type="InterPro" id="IPR008271">
    <property type="entry name" value="Ser/Thr_kinase_AS"/>
</dbReference>
<dbReference type="SUPFAM" id="SSF56112">
    <property type="entry name" value="Protein kinase-like (PK-like)"/>
    <property type="match status" value="1"/>
</dbReference>
<dbReference type="AlphaFoldDB" id="A0AAW1IN76"/>
<feature type="transmembrane region" description="Helical" evidence="23">
    <location>
        <begin position="642"/>
        <end position="666"/>
    </location>
</feature>
<dbReference type="InterPro" id="IPR003591">
    <property type="entry name" value="Leu-rich_rpt_typical-subtyp"/>
</dbReference>
<comment type="caution">
    <text evidence="26">The sequence shown here is derived from an EMBL/GenBank/DDBJ whole genome shotgun (WGS) entry which is preliminary data.</text>
</comment>
<dbReference type="GO" id="GO:0005524">
    <property type="term" value="F:ATP binding"/>
    <property type="evidence" value="ECO:0007669"/>
    <property type="project" value="UniProtKB-UniRule"/>
</dbReference>
<proteinExistence type="inferred from homology"/>
<dbReference type="InterPro" id="IPR013210">
    <property type="entry name" value="LRR_N_plant-typ"/>
</dbReference>
<feature type="chain" id="PRO_5043957161" description="non-specific serine/threonine protein kinase" evidence="24">
    <location>
        <begin position="22"/>
        <end position="1005"/>
    </location>
</feature>
<evidence type="ECO:0000256" key="2">
    <source>
        <dbReference type="ARBA" id="ARBA00004479"/>
    </source>
</evidence>
<dbReference type="Proteomes" id="UP001443914">
    <property type="component" value="Unassembled WGS sequence"/>
</dbReference>
<dbReference type="PROSITE" id="PS50011">
    <property type="entry name" value="PROTEIN_KINASE_DOM"/>
    <property type="match status" value="1"/>
</dbReference>
<comment type="catalytic activity">
    <reaction evidence="21">
        <text>L-seryl-[protein] + ATP = O-phospho-L-seryl-[protein] + ADP + H(+)</text>
        <dbReference type="Rhea" id="RHEA:17989"/>
        <dbReference type="Rhea" id="RHEA-COMP:9863"/>
        <dbReference type="Rhea" id="RHEA-COMP:11604"/>
        <dbReference type="ChEBI" id="CHEBI:15378"/>
        <dbReference type="ChEBI" id="CHEBI:29999"/>
        <dbReference type="ChEBI" id="CHEBI:30616"/>
        <dbReference type="ChEBI" id="CHEBI:83421"/>
        <dbReference type="ChEBI" id="CHEBI:456216"/>
        <dbReference type="EC" id="2.7.11.1"/>
    </reaction>
</comment>
<dbReference type="Pfam" id="PF00560">
    <property type="entry name" value="LRR_1"/>
    <property type="match status" value="3"/>
</dbReference>
<dbReference type="FunFam" id="3.30.200.20:FF:000432">
    <property type="entry name" value="LRR receptor-like serine/threonine-protein kinase EFR"/>
    <property type="match status" value="1"/>
</dbReference>
<evidence type="ECO:0000256" key="4">
    <source>
        <dbReference type="ARBA" id="ARBA00012513"/>
    </source>
</evidence>
<keyword evidence="18" id="KW-0675">Receptor</keyword>
<dbReference type="PROSITE" id="PS00108">
    <property type="entry name" value="PROTEIN_KINASE_ST"/>
    <property type="match status" value="1"/>
</dbReference>
<gene>
    <name evidence="26" type="ORF">RND81_09G177900</name>
</gene>
<dbReference type="SMART" id="SM00369">
    <property type="entry name" value="LRR_TYP"/>
    <property type="match status" value="6"/>
</dbReference>
<evidence type="ECO:0000256" key="19">
    <source>
        <dbReference type="ARBA" id="ARBA00023180"/>
    </source>
</evidence>
<dbReference type="GO" id="GO:0004674">
    <property type="term" value="F:protein serine/threonine kinase activity"/>
    <property type="evidence" value="ECO:0007669"/>
    <property type="project" value="UniProtKB-KW"/>
</dbReference>
<dbReference type="GO" id="GO:0005886">
    <property type="term" value="C:plasma membrane"/>
    <property type="evidence" value="ECO:0007669"/>
    <property type="project" value="UniProtKB-SubCell"/>
</dbReference>
<keyword evidence="16 23" id="KW-1133">Transmembrane helix</keyword>
<feature type="domain" description="Protein kinase" evidence="25">
    <location>
        <begin position="697"/>
        <end position="968"/>
    </location>
</feature>
<keyword evidence="19" id="KW-0325">Glycoprotein</keyword>
<evidence type="ECO:0000256" key="17">
    <source>
        <dbReference type="ARBA" id="ARBA00023136"/>
    </source>
</evidence>
<keyword evidence="5" id="KW-1003">Cell membrane</keyword>
<evidence type="ECO:0000256" key="16">
    <source>
        <dbReference type="ARBA" id="ARBA00022989"/>
    </source>
</evidence>
<dbReference type="SUPFAM" id="SSF52058">
    <property type="entry name" value="L domain-like"/>
    <property type="match status" value="2"/>
</dbReference>
<evidence type="ECO:0000313" key="26">
    <source>
        <dbReference type="EMBL" id="KAK9691133.1"/>
    </source>
</evidence>
<evidence type="ECO:0000256" key="3">
    <source>
        <dbReference type="ARBA" id="ARBA00008684"/>
    </source>
</evidence>
<evidence type="ECO:0000256" key="24">
    <source>
        <dbReference type="SAM" id="SignalP"/>
    </source>
</evidence>
<protein>
    <recommendedName>
        <fullName evidence="4">non-specific serine/threonine protein kinase</fullName>
        <ecNumber evidence="4">2.7.11.1</ecNumber>
    </recommendedName>
</protein>
<keyword evidence="7" id="KW-0597">Phosphoprotein</keyword>
<evidence type="ECO:0000256" key="8">
    <source>
        <dbReference type="ARBA" id="ARBA00022614"/>
    </source>
</evidence>
<evidence type="ECO:0000313" key="27">
    <source>
        <dbReference type="Proteomes" id="UP001443914"/>
    </source>
</evidence>
<dbReference type="Pfam" id="PF13855">
    <property type="entry name" value="LRR_8"/>
    <property type="match status" value="1"/>
</dbReference>
<feature type="signal peptide" evidence="24">
    <location>
        <begin position="1"/>
        <end position="21"/>
    </location>
</feature>
<sequence length="1005" mass="109245">MTFGIIICATFLFSCLHLSLAGNNDTDGMALLDIKAKITHDPLRVMSSWNDTLHFCEWHGVTCGGGRQRVTSLNLQSAQLIGTLSPYLGNLSFLTELYLQNNSFTGTVPSEIGRLKRLESFWLFNNSFSGEIPSNISSCSNLIELNLSNNKLVGIIPPQLAFLLHLQVLDLAINNLTGNIPTSLGNLSSLNNLIMGRNNLVGSIPDSLGNLKELRNFNFAMNKLSGIVPPSIFNISSLIHFDVAYNAMEGSLPSDLGTSLPHIQYFSIYSNQFTGTIPASISNSSNLRVLQFTLNNLHGQVPSLHKLDRLTSFTVYSNFLGTGSLGDLDFVSSLANATMLSNFDISVNNFKGTFPQIVCNFTMLSYLGLEYNHIDGHIPVCIERLSNLHFFTATSNQLSGVIPAGIGKLLNLVGLYLASNKLSGYMPSTVGNLTMLTYLDVSGNHLDGRIPSGLGNCGNLLALDFSDNHFSGSIPSELLSLSTLSILLNLSSNYLNGSLSAEVEKLYQLDVLDISGNMLSGEIPSTLSACVGLEALIMGRNFFQGTIPEALKTLKGLSVLDLSRNNLSGKIPTFLASFQLQTLNLSYNNLEGELPIGGVFNNVSGAILVGNNRLCGGIPELKLPKCSFSGRIQKRSRRKMKLVISLLSGCVGVTFLVAVLLLYFFWHRKKNNPTASADFENLPNLSYHSLLKATNGFSAGNMLGSGAFGVVYKGSIDQDKTLVAIKIFKLNHRGASQSFMAECGVLRNIRHRNLVKVITACSSVDHQGSDFKALVYEYMVNGSLDDWLHPKEKTGLEGNQNLTTELDFRQRLDIAVEVALALEYLHHYSSVSIVHCDLKPSNVLLDDEMVAHVSDFGLAKFLSEGTISSTADQSSLFGVRGTIGYTPPEYGLGNKLSTNGDVYSFGILVLEMFTGKRPTDNMFHEGVSLHDYVKAAVPEQATEILDPVLLDEIVRKETNCNIMTDATIAILDIALLCSAQLPTDRLHMSDVAAKLASVRNGLFGT</sequence>
<keyword evidence="6" id="KW-0723">Serine/threonine-protein kinase</keyword>
<evidence type="ECO:0000256" key="21">
    <source>
        <dbReference type="ARBA" id="ARBA00048679"/>
    </source>
</evidence>
<keyword evidence="10 23" id="KW-0812">Transmembrane</keyword>
<evidence type="ECO:0000256" key="20">
    <source>
        <dbReference type="ARBA" id="ARBA00047899"/>
    </source>
</evidence>
<dbReference type="InterPro" id="IPR032675">
    <property type="entry name" value="LRR_dom_sf"/>
</dbReference>
<comment type="similarity">
    <text evidence="3">Belongs to the protein kinase superfamily. Ser/Thr protein kinase family.</text>
</comment>
<dbReference type="PANTHER" id="PTHR27000">
    <property type="entry name" value="LEUCINE-RICH REPEAT RECEPTOR-LIKE PROTEIN KINASE FAMILY PROTEIN-RELATED"/>
    <property type="match status" value="1"/>
</dbReference>
<dbReference type="FunFam" id="3.80.10.10:FF:001158">
    <property type="entry name" value="Leucine-rich repeat protein kinase family protein"/>
    <property type="match status" value="1"/>
</dbReference>
<evidence type="ECO:0000256" key="11">
    <source>
        <dbReference type="ARBA" id="ARBA00022729"/>
    </source>
</evidence>
<dbReference type="Gene3D" id="3.30.200.20">
    <property type="entry name" value="Phosphorylase Kinase, domain 1"/>
    <property type="match status" value="1"/>
</dbReference>
<evidence type="ECO:0000256" key="10">
    <source>
        <dbReference type="ARBA" id="ARBA00022692"/>
    </source>
</evidence>
<evidence type="ECO:0000256" key="15">
    <source>
        <dbReference type="ARBA" id="ARBA00022840"/>
    </source>
</evidence>
<keyword evidence="17 23" id="KW-0472">Membrane</keyword>